<dbReference type="EMBL" id="CAJVPK010002209">
    <property type="protein sequence ID" value="CAG8608548.1"/>
    <property type="molecule type" value="Genomic_DNA"/>
</dbReference>
<evidence type="ECO:0000259" key="1">
    <source>
        <dbReference type="SMART" id="SM01026"/>
    </source>
</evidence>
<dbReference type="PANTHER" id="PTHR46866">
    <property type="entry name" value="GH12955P"/>
    <property type="match status" value="1"/>
</dbReference>
<name>A0A9N9CQM8_9GLOM</name>
<organism evidence="2 3">
    <name type="scientific">Diversispora eburnea</name>
    <dbReference type="NCBI Taxonomy" id="1213867"/>
    <lineage>
        <taxon>Eukaryota</taxon>
        <taxon>Fungi</taxon>
        <taxon>Fungi incertae sedis</taxon>
        <taxon>Mucoromycota</taxon>
        <taxon>Glomeromycotina</taxon>
        <taxon>Glomeromycetes</taxon>
        <taxon>Diversisporales</taxon>
        <taxon>Diversisporaceae</taxon>
        <taxon>Diversispora</taxon>
    </lineage>
</organism>
<reference evidence="2" key="1">
    <citation type="submission" date="2021-06" db="EMBL/GenBank/DDBJ databases">
        <authorList>
            <person name="Kallberg Y."/>
            <person name="Tangrot J."/>
            <person name="Rosling A."/>
        </authorList>
    </citation>
    <scope>NUCLEOTIDE SEQUENCE</scope>
    <source>
        <strain evidence="2">AZ414A</strain>
    </source>
</reference>
<comment type="caution">
    <text evidence="2">The sequence shown here is derived from an EMBL/GenBank/DDBJ whole genome shotgun (WGS) entry which is preliminary data.</text>
</comment>
<proteinExistence type="predicted"/>
<feature type="domain" description="BEACH" evidence="1">
    <location>
        <begin position="1"/>
        <end position="133"/>
    </location>
</feature>
<dbReference type="Pfam" id="PF02138">
    <property type="entry name" value="Beach"/>
    <property type="match status" value="1"/>
</dbReference>
<dbReference type="OrthoDB" id="26681at2759"/>
<dbReference type="SMART" id="SM01026">
    <property type="entry name" value="Beach"/>
    <property type="match status" value="1"/>
</dbReference>
<dbReference type="InterPro" id="IPR036372">
    <property type="entry name" value="BEACH_dom_sf"/>
</dbReference>
<sequence>TKYEPNEYPSSLQRLIEWTPDECIPEFYTDQIIVISIHPDMPDLQLPSIYKIYAEALESDYVSSNLHLWIDLTFGCVDADEAKIAQKMMNAEVVNDLIIGSEKTIGKYQTVISPNISHSQTPTIVDPKDHLSRIEALSTLVNYLISFGKCTGKEDYIIEHLNNFEQAYTFSAKYLPPQYNKISNKVIEQSVGSLSSSLSISMENTFAYGRSWDTYCLGEIMKVIYSVSNIDAELSLLSTHTSESPSSEEETNQAADKCKNALPSVAQLTNSALVEIWFNVSVKSMEFLLHVCNSANKSDWEKHATPILQKYFESCGKSLEILGLEESERLKLENNSEAVEQAMNGTHVPTSTITSTTSTNFNVKIKGTPYEDLQGNGNSLQFTFNDLKLRTFSAVRSLDISEHKRLLTTGQEINRNLDSEPFSECLGTYGEHRKSTVTDIHFISGDAIFSLSDTSITFLDSISYKTLSWKSCPAPSAVNPAETLIAVGFSSGSISLFESRTGKIGKLVN</sequence>
<dbReference type="InterPro" id="IPR000409">
    <property type="entry name" value="BEACH_dom"/>
</dbReference>
<gene>
    <name evidence="2" type="ORF">DEBURN_LOCUS9866</name>
</gene>
<dbReference type="PANTHER" id="PTHR46866:SF1">
    <property type="entry name" value="GH12955P"/>
    <property type="match status" value="1"/>
</dbReference>
<accession>A0A9N9CQM8</accession>
<dbReference type="Proteomes" id="UP000789706">
    <property type="component" value="Unassembled WGS sequence"/>
</dbReference>
<evidence type="ECO:0000313" key="3">
    <source>
        <dbReference type="Proteomes" id="UP000789706"/>
    </source>
</evidence>
<keyword evidence="3" id="KW-1185">Reference proteome</keyword>
<evidence type="ECO:0000313" key="2">
    <source>
        <dbReference type="EMBL" id="CAG8608548.1"/>
    </source>
</evidence>
<dbReference type="AlphaFoldDB" id="A0A9N9CQM8"/>
<protein>
    <submittedName>
        <fullName evidence="2">1207_t:CDS:1</fullName>
    </submittedName>
</protein>
<feature type="non-terminal residue" evidence="2">
    <location>
        <position position="509"/>
    </location>
</feature>
<dbReference type="Gene3D" id="1.10.1540.10">
    <property type="entry name" value="BEACH domain"/>
    <property type="match status" value="1"/>
</dbReference>
<dbReference type="SUPFAM" id="SSF81837">
    <property type="entry name" value="BEACH domain"/>
    <property type="match status" value="1"/>
</dbReference>